<dbReference type="Proteomes" id="UP000075243">
    <property type="component" value="Chromosome 3"/>
</dbReference>
<organism evidence="1 2">
    <name type="scientific">Cajanus cajan</name>
    <name type="common">Pigeon pea</name>
    <name type="synonym">Cajanus indicus</name>
    <dbReference type="NCBI Taxonomy" id="3821"/>
    <lineage>
        <taxon>Eukaryota</taxon>
        <taxon>Viridiplantae</taxon>
        <taxon>Streptophyta</taxon>
        <taxon>Embryophyta</taxon>
        <taxon>Tracheophyta</taxon>
        <taxon>Spermatophyta</taxon>
        <taxon>Magnoliopsida</taxon>
        <taxon>eudicotyledons</taxon>
        <taxon>Gunneridae</taxon>
        <taxon>Pentapetalae</taxon>
        <taxon>rosids</taxon>
        <taxon>fabids</taxon>
        <taxon>Fabales</taxon>
        <taxon>Fabaceae</taxon>
        <taxon>Papilionoideae</taxon>
        <taxon>50 kb inversion clade</taxon>
        <taxon>NPAAA clade</taxon>
        <taxon>indigoferoid/millettioid clade</taxon>
        <taxon>Phaseoleae</taxon>
        <taxon>Cajanus</taxon>
    </lineage>
</organism>
<evidence type="ECO:0008006" key="3">
    <source>
        <dbReference type="Google" id="ProtNLM"/>
    </source>
</evidence>
<proteinExistence type="predicted"/>
<dbReference type="AlphaFoldDB" id="A0A151TQ58"/>
<dbReference type="Gramene" id="C.cajan_08131.t">
    <property type="protein sequence ID" value="C.cajan_08131.t.cds1"/>
    <property type="gene ID" value="C.cajan_08131"/>
</dbReference>
<accession>A0A151TQ58</accession>
<reference evidence="1 2" key="1">
    <citation type="journal article" date="2012" name="Nat. Biotechnol.">
        <title>Draft genome sequence of pigeonpea (Cajanus cajan), an orphan legume crop of resource-poor farmers.</title>
        <authorList>
            <person name="Varshney R.K."/>
            <person name="Chen W."/>
            <person name="Li Y."/>
            <person name="Bharti A.K."/>
            <person name="Saxena R.K."/>
            <person name="Schlueter J.A."/>
            <person name="Donoghue M.T."/>
            <person name="Azam S."/>
            <person name="Fan G."/>
            <person name="Whaley A.M."/>
            <person name="Farmer A.D."/>
            <person name="Sheridan J."/>
            <person name="Iwata A."/>
            <person name="Tuteja R."/>
            <person name="Penmetsa R.V."/>
            <person name="Wu W."/>
            <person name="Upadhyaya H.D."/>
            <person name="Yang S.P."/>
            <person name="Shah T."/>
            <person name="Saxena K.B."/>
            <person name="Michael T."/>
            <person name="McCombie W.R."/>
            <person name="Yang B."/>
            <person name="Zhang G."/>
            <person name="Yang H."/>
            <person name="Wang J."/>
            <person name="Spillane C."/>
            <person name="Cook D.R."/>
            <person name="May G.D."/>
            <person name="Xu X."/>
            <person name="Jackson S.A."/>
        </authorList>
    </citation>
    <scope>NUCLEOTIDE SEQUENCE [LARGE SCALE GENOMIC DNA]</scope>
    <source>
        <strain evidence="2">cv. Asha</strain>
    </source>
</reference>
<evidence type="ECO:0000313" key="2">
    <source>
        <dbReference type="Proteomes" id="UP000075243"/>
    </source>
</evidence>
<keyword evidence="2" id="KW-1185">Reference proteome</keyword>
<protein>
    <recommendedName>
        <fullName evidence="3">RNase H type-1 domain-containing protein</fullName>
    </recommendedName>
</protein>
<name>A0A151TQ58_CAJCA</name>
<evidence type="ECO:0000313" key="1">
    <source>
        <dbReference type="EMBL" id="KYP69188.1"/>
    </source>
</evidence>
<dbReference type="EMBL" id="CM003605">
    <property type="protein sequence ID" value="KYP69188.1"/>
    <property type="molecule type" value="Genomic_DNA"/>
</dbReference>
<gene>
    <name evidence="1" type="ORF">KK1_008375</name>
</gene>
<sequence length="57" mass="6740">VKITHIFREINLIVDYLTNTAYNSQFGLHLLDRLPVECFYFLRQNIMGLSLSYRSCV</sequence>
<feature type="non-terminal residue" evidence="1">
    <location>
        <position position="1"/>
    </location>
</feature>